<dbReference type="AlphaFoldDB" id="A0A543J3P9"/>
<gene>
    <name evidence="1" type="ORF">FHX40_4213</name>
</gene>
<dbReference type="InterPro" id="IPR019292">
    <property type="entry name" value="McrC"/>
</dbReference>
<proteinExistence type="predicted"/>
<keyword evidence="2" id="KW-1185">Reference proteome</keyword>
<accession>A0A543J3P9</accession>
<dbReference type="Proteomes" id="UP000319213">
    <property type="component" value="Unassembled WGS sequence"/>
</dbReference>
<protein>
    <submittedName>
        <fullName evidence="1">5-methylcytosine-specific restriction enzyme subunit McrC</fullName>
    </submittedName>
</protein>
<dbReference type="EMBL" id="VFPQ01000001">
    <property type="protein sequence ID" value="TQM77449.1"/>
    <property type="molecule type" value="Genomic_DNA"/>
</dbReference>
<dbReference type="Pfam" id="PF10117">
    <property type="entry name" value="McrBC"/>
    <property type="match status" value="1"/>
</dbReference>
<dbReference type="PANTHER" id="PTHR38733">
    <property type="entry name" value="PROTEIN MCRC"/>
    <property type="match status" value="1"/>
</dbReference>
<comment type="caution">
    <text evidence="1">The sequence shown here is derived from an EMBL/GenBank/DDBJ whole genome shotgun (WGS) entry which is preliminary data.</text>
</comment>
<dbReference type="OrthoDB" id="5148566at2"/>
<sequence>MIRIQIAETGPAVSLRLTEEQGRRLAASGVVRARPSPFDRNLWEVQARDKVGVAVVGDVEVWITPKLSIDRLLFLIGYATDPKGWREETARLDVREGLLPTVAHSLCRQAERALRGGLLQGYQVVEDASYVMRGRLREADQLRRHHGRVIPMEVRHDDFTMDIPENRILLGAVNRLLTVPRLDNEARRRLLALRNRLAPVTLPIPGTAPPAWHPTRLNARYHSALRLAEIVWRATSPEHSPGEVVANTFLFDLAKIFESFVTVALAEEVHARHGGAVRPQYTCHLDESHTITMRPDLVWEFQGRPAAVADAKYKPQRSKGFVDGDIYQMLAYCTALNLPEGHLIYAKGNAIPAHHVIRHAGVRIICHALDLTASPNAILGQINELAAQLTKTIMWSS</sequence>
<dbReference type="PANTHER" id="PTHR38733:SF1">
    <property type="entry name" value="TYPE IV METHYL-DIRECTED RESTRICTION ENZYME ECOKMCRBC"/>
    <property type="match status" value="1"/>
</dbReference>
<organism evidence="1 2">
    <name type="scientific">Thermopolyspora flexuosa</name>
    <dbReference type="NCBI Taxonomy" id="103836"/>
    <lineage>
        <taxon>Bacteria</taxon>
        <taxon>Bacillati</taxon>
        <taxon>Actinomycetota</taxon>
        <taxon>Actinomycetes</taxon>
        <taxon>Streptosporangiales</taxon>
        <taxon>Streptosporangiaceae</taxon>
        <taxon>Thermopolyspora</taxon>
    </lineage>
</organism>
<reference evidence="1 2" key="1">
    <citation type="submission" date="2019-06" db="EMBL/GenBank/DDBJ databases">
        <title>Sequencing the genomes of 1000 actinobacteria strains.</title>
        <authorList>
            <person name="Klenk H.-P."/>
        </authorList>
    </citation>
    <scope>NUCLEOTIDE SEQUENCE [LARGE SCALE GENOMIC DNA]</scope>
    <source>
        <strain evidence="1 2">DSM 43186</strain>
    </source>
</reference>
<name>A0A543J3P9_9ACTN</name>
<evidence type="ECO:0000313" key="2">
    <source>
        <dbReference type="Proteomes" id="UP000319213"/>
    </source>
</evidence>
<evidence type="ECO:0000313" key="1">
    <source>
        <dbReference type="EMBL" id="TQM77449.1"/>
    </source>
</evidence>